<dbReference type="EMBL" id="LAZR01005010">
    <property type="protein sequence ID" value="KKN03667.1"/>
    <property type="molecule type" value="Genomic_DNA"/>
</dbReference>
<evidence type="ECO:0000313" key="1">
    <source>
        <dbReference type="EMBL" id="KKN03667.1"/>
    </source>
</evidence>
<comment type="caution">
    <text evidence="1">The sequence shown here is derived from an EMBL/GenBank/DDBJ whole genome shotgun (WGS) entry which is preliminary data.</text>
</comment>
<gene>
    <name evidence="1" type="ORF">LCGC14_1105300</name>
</gene>
<reference evidence="1" key="1">
    <citation type="journal article" date="2015" name="Nature">
        <title>Complex archaea that bridge the gap between prokaryotes and eukaryotes.</title>
        <authorList>
            <person name="Spang A."/>
            <person name="Saw J.H."/>
            <person name="Jorgensen S.L."/>
            <person name="Zaremba-Niedzwiedzka K."/>
            <person name="Martijn J."/>
            <person name="Lind A.E."/>
            <person name="van Eijk R."/>
            <person name="Schleper C."/>
            <person name="Guy L."/>
            <person name="Ettema T.J."/>
        </authorList>
    </citation>
    <scope>NUCLEOTIDE SEQUENCE</scope>
</reference>
<name>A0A0F9MWA0_9ZZZZ</name>
<protein>
    <recommendedName>
        <fullName evidence="2">LamG-like jellyroll fold domain-containing protein</fullName>
    </recommendedName>
</protein>
<organism evidence="1">
    <name type="scientific">marine sediment metagenome</name>
    <dbReference type="NCBI Taxonomy" id="412755"/>
    <lineage>
        <taxon>unclassified sequences</taxon>
        <taxon>metagenomes</taxon>
        <taxon>ecological metagenomes</taxon>
    </lineage>
</organism>
<dbReference type="SUPFAM" id="SSF49899">
    <property type="entry name" value="Concanavalin A-like lectins/glucanases"/>
    <property type="match status" value="1"/>
</dbReference>
<proteinExistence type="predicted"/>
<accession>A0A0F9MWA0</accession>
<dbReference type="Pfam" id="PF13385">
    <property type="entry name" value="Laminin_G_3"/>
    <property type="match status" value="1"/>
</dbReference>
<dbReference type="Gene3D" id="2.60.120.200">
    <property type="match status" value="1"/>
</dbReference>
<dbReference type="InterPro" id="IPR013320">
    <property type="entry name" value="ConA-like_dom_sf"/>
</dbReference>
<evidence type="ECO:0008006" key="2">
    <source>
        <dbReference type="Google" id="ProtNLM"/>
    </source>
</evidence>
<dbReference type="AlphaFoldDB" id="A0A0F9MWA0"/>
<sequence length="234" mass="25472">MIIKDCVLEPRRYRGLAVPPANVEDLSRYRTNLALAGTAAWAMEPGGIWALELDGNSDYASLVISNWRDIDGAGTIEGWVKTSDLTNDQTILASSDTGIDDTNFLQLRIAATSGFLEIVQRDGGALNQITGDVAIVVDRYYYVVITGDTTAGAYILYVNAVVQGLTVTSGANTGNWFDAIFDIRDNVTIGAWINNSGTEQYFQGFVEPPNVHNYVFTPGQVATKFEARRSLFGV</sequence>